<reference evidence="3 4" key="2">
    <citation type="journal article" date="2012" name="Eukaryot. Cell">
        <title>Genome update of Botrytis cinerea strains B05.10 and T4.</title>
        <authorList>
            <person name="Staats M."/>
            <person name="van Kan J.A."/>
        </authorList>
    </citation>
    <scope>NUCLEOTIDE SEQUENCE [LARGE SCALE GENOMIC DNA]</scope>
    <source>
        <strain evidence="3 4">B05.10</strain>
    </source>
</reference>
<dbReference type="VEuPathDB" id="FungiDB:Bcin16g03050"/>
<protein>
    <submittedName>
        <fullName evidence="3">Uncharacterized protein</fullName>
    </submittedName>
</protein>
<organism evidence="3 4">
    <name type="scientific">Botryotinia fuckeliana (strain B05.10)</name>
    <name type="common">Noble rot fungus</name>
    <name type="synonym">Botrytis cinerea</name>
    <dbReference type="NCBI Taxonomy" id="332648"/>
    <lineage>
        <taxon>Eukaryota</taxon>
        <taxon>Fungi</taxon>
        <taxon>Dikarya</taxon>
        <taxon>Ascomycota</taxon>
        <taxon>Pezizomycotina</taxon>
        <taxon>Leotiomycetes</taxon>
        <taxon>Helotiales</taxon>
        <taxon>Sclerotiniaceae</taxon>
        <taxon>Botrytis</taxon>
    </lineage>
</organism>
<sequence length="181" mass="19993">MNLQKFLVVLSSLTVVGLSAPVVSQAQHKTHKQTTETLEIIELNKPTAIIPTGHALDQQSPNTNTHHISQPTKKDAFEILDKTTELALSRKSTLKPIEIILPKSPTNQNKREDQTISVALSLKTTKNPIETLIPTFTSPQKKRGDETIVWAPPPPTSKIPQRRGDATVVWVQPPPTPKIPM</sequence>
<dbReference type="RefSeq" id="XP_024553860.1">
    <property type="nucleotide sequence ID" value="XM_024698043.1"/>
</dbReference>
<evidence type="ECO:0000256" key="2">
    <source>
        <dbReference type="SAM" id="SignalP"/>
    </source>
</evidence>
<dbReference type="GeneID" id="5432381"/>
<dbReference type="EMBL" id="CP009820">
    <property type="protein sequence ID" value="ATZ58552.1"/>
    <property type="molecule type" value="Genomic_DNA"/>
</dbReference>
<reference evidence="3 4" key="1">
    <citation type="journal article" date="2011" name="PLoS Genet.">
        <title>Genomic analysis of the necrotrophic fungal pathogens Sclerotinia sclerotiorum and Botrytis cinerea.</title>
        <authorList>
            <person name="Amselem J."/>
            <person name="Cuomo C.A."/>
            <person name="van Kan J.A."/>
            <person name="Viaud M."/>
            <person name="Benito E.P."/>
            <person name="Couloux A."/>
            <person name="Coutinho P.M."/>
            <person name="de Vries R.P."/>
            <person name="Dyer P.S."/>
            <person name="Fillinger S."/>
            <person name="Fournier E."/>
            <person name="Gout L."/>
            <person name="Hahn M."/>
            <person name="Kohn L."/>
            <person name="Lapalu N."/>
            <person name="Plummer K.M."/>
            <person name="Pradier J.M."/>
            <person name="Quevillon E."/>
            <person name="Sharon A."/>
            <person name="Simon A."/>
            <person name="ten Have A."/>
            <person name="Tudzynski B."/>
            <person name="Tudzynski P."/>
            <person name="Wincker P."/>
            <person name="Andrew M."/>
            <person name="Anthouard V."/>
            <person name="Beever R.E."/>
            <person name="Beffa R."/>
            <person name="Benoit I."/>
            <person name="Bouzid O."/>
            <person name="Brault B."/>
            <person name="Chen Z."/>
            <person name="Choquer M."/>
            <person name="Collemare J."/>
            <person name="Cotton P."/>
            <person name="Danchin E.G."/>
            <person name="Da Silva C."/>
            <person name="Gautier A."/>
            <person name="Giraud C."/>
            <person name="Giraud T."/>
            <person name="Gonzalez C."/>
            <person name="Grossetete S."/>
            <person name="Guldener U."/>
            <person name="Henrissat B."/>
            <person name="Howlett B.J."/>
            <person name="Kodira C."/>
            <person name="Kretschmer M."/>
            <person name="Lappartient A."/>
            <person name="Leroch M."/>
            <person name="Levis C."/>
            <person name="Mauceli E."/>
            <person name="Neuveglise C."/>
            <person name="Oeser B."/>
            <person name="Pearson M."/>
            <person name="Poulain J."/>
            <person name="Poussereau N."/>
            <person name="Quesneville H."/>
            <person name="Rascle C."/>
            <person name="Schumacher J."/>
            <person name="Segurens B."/>
            <person name="Sexton A."/>
            <person name="Silva E."/>
            <person name="Sirven C."/>
            <person name="Soanes D.M."/>
            <person name="Talbot N.J."/>
            <person name="Templeton M."/>
            <person name="Yandava C."/>
            <person name="Yarden O."/>
            <person name="Zeng Q."/>
            <person name="Rollins J.A."/>
            <person name="Lebrun M.H."/>
            <person name="Dickman M."/>
        </authorList>
    </citation>
    <scope>NUCLEOTIDE SEQUENCE [LARGE SCALE GENOMIC DNA]</scope>
    <source>
        <strain evidence="3 4">B05.10</strain>
    </source>
</reference>
<dbReference type="Proteomes" id="UP000001798">
    <property type="component" value="Chromosome 16"/>
</dbReference>
<feature type="compositionally biased region" description="Pro residues" evidence="1">
    <location>
        <begin position="172"/>
        <end position="181"/>
    </location>
</feature>
<name>A0A384K702_BOTFB</name>
<proteinExistence type="predicted"/>
<dbReference type="OrthoDB" id="3532265at2759"/>
<feature type="signal peptide" evidence="2">
    <location>
        <begin position="1"/>
        <end position="19"/>
    </location>
</feature>
<gene>
    <name evidence="3" type="ORF">BCIN_16g03050</name>
</gene>
<keyword evidence="4" id="KW-1185">Reference proteome</keyword>
<feature type="chain" id="PRO_5016781426" evidence="2">
    <location>
        <begin position="20"/>
        <end position="181"/>
    </location>
</feature>
<keyword evidence="2" id="KW-0732">Signal</keyword>
<dbReference type="AlphaFoldDB" id="A0A384K702"/>
<evidence type="ECO:0000313" key="4">
    <source>
        <dbReference type="Proteomes" id="UP000001798"/>
    </source>
</evidence>
<evidence type="ECO:0000256" key="1">
    <source>
        <dbReference type="SAM" id="MobiDB-lite"/>
    </source>
</evidence>
<reference evidence="3 4" key="3">
    <citation type="journal article" date="2017" name="Mol. Plant Pathol.">
        <title>A gapless genome sequence of the fungus Botrytis cinerea.</title>
        <authorList>
            <person name="Van Kan J.A."/>
            <person name="Stassen J.H."/>
            <person name="Mosbach A."/>
            <person name="Van Der Lee T.A."/>
            <person name="Faino L."/>
            <person name="Farmer A.D."/>
            <person name="Papasotiriou D.G."/>
            <person name="Zhou S."/>
            <person name="Seidl M.F."/>
            <person name="Cottam E."/>
            <person name="Edel D."/>
            <person name="Hahn M."/>
            <person name="Schwartz D.C."/>
            <person name="Dietrich R.A."/>
            <person name="Widdison S."/>
            <person name="Scalliet G."/>
        </authorList>
    </citation>
    <scope>NUCLEOTIDE SEQUENCE [LARGE SCALE GENOMIC DNA]</scope>
    <source>
        <strain evidence="3 4">B05.10</strain>
    </source>
</reference>
<evidence type="ECO:0000313" key="3">
    <source>
        <dbReference type="EMBL" id="ATZ58552.1"/>
    </source>
</evidence>
<accession>A0A384K702</accession>
<feature type="region of interest" description="Disordered" evidence="1">
    <location>
        <begin position="137"/>
        <end position="181"/>
    </location>
</feature>